<protein>
    <submittedName>
        <fullName evidence="2">Uncharacterized protein</fullName>
    </submittedName>
</protein>
<feature type="transmembrane region" description="Helical" evidence="1">
    <location>
        <begin position="24"/>
        <end position="44"/>
    </location>
</feature>
<name>A0A1H8ZRR1_9GAMM</name>
<dbReference type="STRING" id="867345.SAMN05421693_10328"/>
<keyword evidence="1" id="KW-0472">Membrane</keyword>
<keyword evidence="3" id="KW-1185">Reference proteome</keyword>
<feature type="transmembrane region" description="Helical" evidence="1">
    <location>
        <begin position="56"/>
        <end position="75"/>
    </location>
</feature>
<evidence type="ECO:0000313" key="3">
    <source>
        <dbReference type="Proteomes" id="UP000199496"/>
    </source>
</evidence>
<keyword evidence="1" id="KW-1133">Transmembrane helix</keyword>
<gene>
    <name evidence="2" type="ORF">SAMN05421693_10328</name>
</gene>
<evidence type="ECO:0000256" key="1">
    <source>
        <dbReference type="SAM" id="Phobius"/>
    </source>
</evidence>
<keyword evidence="1" id="KW-0812">Transmembrane</keyword>
<organism evidence="2 3">
    <name type="scientific">Ectothiorhodospira magna</name>
    <dbReference type="NCBI Taxonomy" id="867345"/>
    <lineage>
        <taxon>Bacteria</taxon>
        <taxon>Pseudomonadati</taxon>
        <taxon>Pseudomonadota</taxon>
        <taxon>Gammaproteobacteria</taxon>
        <taxon>Chromatiales</taxon>
        <taxon>Ectothiorhodospiraceae</taxon>
        <taxon>Ectothiorhodospira</taxon>
    </lineage>
</organism>
<sequence length="76" mass="8645">MVPRPRWSPSPMPLTLRQPPDGVMPVRFLFFLFVVILLMLWAAYFSRPGNRTLSNALYIAAAVMGVLFVAGYLRFV</sequence>
<accession>A0A1H8ZRR1</accession>
<dbReference type="EMBL" id="FOFO01000003">
    <property type="protein sequence ID" value="SEP67102.1"/>
    <property type="molecule type" value="Genomic_DNA"/>
</dbReference>
<dbReference type="AlphaFoldDB" id="A0A1H8ZRR1"/>
<evidence type="ECO:0000313" key="2">
    <source>
        <dbReference type="EMBL" id="SEP67102.1"/>
    </source>
</evidence>
<reference evidence="2 3" key="1">
    <citation type="submission" date="2016-10" db="EMBL/GenBank/DDBJ databases">
        <authorList>
            <person name="de Groot N.N."/>
        </authorList>
    </citation>
    <scope>NUCLEOTIDE SEQUENCE [LARGE SCALE GENOMIC DNA]</scope>
    <source>
        <strain evidence="2 3">B7-7</strain>
    </source>
</reference>
<dbReference type="Proteomes" id="UP000199496">
    <property type="component" value="Unassembled WGS sequence"/>
</dbReference>
<proteinExistence type="predicted"/>